<protein>
    <submittedName>
        <fullName evidence="1">Zinc finger protein 235</fullName>
    </submittedName>
</protein>
<reference evidence="1" key="1">
    <citation type="submission" date="2020-11" db="EMBL/GenBank/DDBJ databases">
        <authorList>
            <person name="Davenport K.M."/>
            <person name="Bickhart D.M."/>
            <person name="Smith T.P.L."/>
            <person name="Murdoch B.M."/>
            <person name="Rosen B.D."/>
        </authorList>
    </citation>
    <scope>NUCLEOTIDE SEQUENCE [LARGE SCALE GENOMIC DNA]</scope>
    <source>
        <strain evidence="1">OAR_USU_Benz2616</strain>
    </source>
</reference>
<proteinExistence type="predicted"/>
<name>A0AC11EGI6_SHEEP</name>
<gene>
    <name evidence="1" type="primary">ZNF235</name>
</gene>
<reference evidence="1" key="3">
    <citation type="submission" date="2025-09" db="UniProtKB">
        <authorList>
            <consortium name="Ensembl"/>
        </authorList>
    </citation>
    <scope>IDENTIFICATION</scope>
</reference>
<dbReference type="Ensembl" id="ENSOART00020048200.1">
    <property type="protein sequence ID" value="ENSOARP00020058028.1"/>
    <property type="gene ID" value="ENSOARG00020004058.2"/>
</dbReference>
<organism evidence="1">
    <name type="scientific">Ovis aries</name>
    <name type="common">Sheep</name>
    <dbReference type="NCBI Taxonomy" id="9940"/>
    <lineage>
        <taxon>Eukaryota</taxon>
        <taxon>Metazoa</taxon>
        <taxon>Chordata</taxon>
        <taxon>Craniata</taxon>
        <taxon>Vertebrata</taxon>
        <taxon>Euteleostomi</taxon>
        <taxon>Mammalia</taxon>
        <taxon>Eutheria</taxon>
        <taxon>Laurasiatheria</taxon>
        <taxon>Artiodactyla</taxon>
        <taxon>Ruminantia</taxon>
        <taxon>Pecora</taxon>
        <taxon>Bovidae</taxon>
        <taxon>Caprinae</taxon>
        <taxon>Ovis</taxon>
    </lineage>
</organism>
<sequence>MTKLQEALTFKDVAVTFTEEELGLLDLAQRKLYRDVMLENFRNLLSVGHQSSKPDMISQLEREEKFCTIEIQPQRGGRSGMEPELPAVEAES</sequence>
<accession>A0AC11EGI6</accession>
<reference evidence="1" key="2">
    <citation type="submission" date="2025-08" db="UniProtKB">
        <authorList>
            <consortium name="Ensembl"/>
        </authorList>
    </citation>
    <scope>IDENTIFICATION</scope>
</reference>
<evidence type="ECO:0000313" key="1">
    <source>
        <dbReference type="Ensembl" id="ENSOARP00020058028.1"/>
    </source>
</evidence>